<feature type="non-terminal residue" evidence="1">
    <location>
        <position position="1"/>
    </location>
</feature>
<dbReference type="EMBL" id="CAJVQC010021584">
    <property type="protein sequence ID" value="CAG8714043.1"/>
    <property type="molecule type" value="Genomic_DNA"/>
</dbReference>
<feature type="non-terminal residue" evidence="1">
    <location>
        <position position="66"/>
    </location>
</feature>
<sequence length="66" mass="7114">NNDMDLDKVPSSVTSFETNTLAENSSRASFSQHAQLREAANRHDCLAGDFPLADRGLANCTMNSLG</sequence>
<dbReference type="Proteomes" id="UP000789920">
    <property type="component" value="Unassembled WGS sequence"/>
</dbReference>
<reference evidence="1" key="1">
    <citation type="submission" date="2021-06" db="EMBL/GenBank/DDBJ databases">
        <authorList>
            <person name="Kallberg Y."/>
            <person name="Tangrot J."/>
            <person name="Rosling A."/>
        </authorList>
    </citation>
    <scope>NUCLEOTIDE SEQUENCE</scope>
    <source>
        <strain evidence="1">MA461A</strain>
    </source>
</reference>
<accession>A0ACA9PNC3</accession>
<name>A0ACA9PNC3_9GLOM</name>
<evidence type="ECO:0000313" key="2">
    <source>
        <dbReference type="Proteomes" id="UP000789920"/>
    </source>
</evidence>
<organism evidence="1 2">
    <name type="scientific">Racocetra persica</name>
    <dbReference type="NCBI Taxonomy" id="160502"/>
    <lineage>
        <taxon>Eukaryota</taxon>
        <taxon>Fungi</taxon>
        <taxon>Fungi incertae sedis</taxon>
        <taxon>Mucoromycota</taxon>
        <taxon>Glomeromycotina</taxon>
        <taxon>Glomeromycetes</taxon>
        <taxon>Diversisporales</taxon>
        <taxon>Gigasporaceae</taxon>
        <taxon>Racocetra</taxon>
    </lineage>
</organism>
<keyword evidence="2" id="KW-1185">Reference proteome</keyword>
<gene>
    <name evidence="1" type="ORF">RPERSI_LOCUS10752</name>
</gene>
<evidence type="ECO:0000313" key="1">
    <source>
        <dbReference type="EMBL" id="CAG8714043.1"/>
    </source>
</evidence>
<proteinExistence type="predicted"/>
<protein>
    <submittedName>
        <fullName evidence="1">20481_t:CDS:1</fullName>
    </submittedName>
</protein>
<comment type="caution">
    <text evidence="1">The sequence shown here is derived from an EMBL/GenBank/DDBJ whole genome shotgun (WGS) entry which is preliminary data.</text>
</comment>